<dbReference type="PANTHER" id="PTHR32022:SF10">
    <property type="entry name" value="D-GLUTAMATE CYCLASE, MITOCHONDRIAL"/>
    <property type="match status" value="1"/>
</dbReference>
<organism evidence="5 6">
    <name type="scientific">Lacicoccus qingdaonensis</name>
    <dbReference type="NCBI Taxonomy" id="576118"/>
    <lineage>
        <taxon>Bacteria</taxon>
        <taxon>Bacillati</taxon>
        <taxon>Bacillota</taxon>
        <taxon>Bacilli</taxon>
        <taxon>Bacillales</taxon>
        <taxon>Salinicoccaceae</taxon>
        <taxon>Lacicoccus</taxon>
    </lineage>
</organism>
<dbReference type="Gene3D" id="3.40.1640.10">
    <property type="entry name" value="PSTPO5379-like"/>
    <property type="match status" value="1"/>
</dbReference>
<dbReference type="HAMAP" id="MF_01830">
    <property type="entry name" value="Hydro_lyase"/>
    <property type="match status" value="1"/>
</dbReference>
<gene>
    <name evidence="5" type="ORF">SAMN05216216_1039</name>
</gene>
<dbReference type="FunFam" id="3.30.2040.10:FF:000001">
    <property type="entry name" value="D-glutamate cyclase, mitochondrial"/>
    <property type="match status" value="1"/>
</dbReference>
<evidence type="ECO:0000313" key="5">
    <source>
        <dbReference type="EMBL" id="SDK39800.1"/>
    </source>
</evidence>
<dbReference type="GO" id="GO:0016829">
    <property type="term" value="F:lyase activity"/>
    <property type="evidence" value="ECO:0007669"/>
    <property type="project" value="UniProtKB-KW"/>
</dbReference>
<dbReference type="EMBL" id="FNFY01000003">
    <property type="protein sequence ID" value="SDK39800.1"/>
    <property type="molecule type" value="Genomic_DNA"/>
</dbReference>
<dbReference type="EC" id="4.2.1.-" evidence="3"/>
<dbReference type="Proteomes" id="UP000199008">
    <property type="component" value="Unassembled WGS sequence"/>
</dbReference>
<feature type="compositionally biased region" description="Basic and acidic residues" evidence="4">
    <location>
        <begin position="1"/>
        <end position="14"/>
    </location>
</feature>
<dbReference type="InterPro" id="IPR009906">
    <property type="entry name" value="D-Glu_cyclase"/>
</dbReference>
<dbReference type="Pfam" id="PF07286">
    <property type="entry name" value="D-Glu_cyclase"/>
    <property type="match status" value="1"/>
</dbReference>
<dbReference type="SUPFAM" id="SSF160920">
    <property type="entry name" value="PSTPO5379-like"/>
    <property type="match status" value="1"/>
</dbReference>
<dbReference type="AlphaFoldDB" id="A0A1G9BKM2"/>
<evidence type="ECO:0000256" key="4">
    <source>
        <dbReference type="SAM" id="MobiDB-lite"/>
    </source>
</evidence>
<dbReference type="RefSeq" id="WP_092984357.1">
    <property type="nucleotide sequence ID" value="NZ_FNFY01000003.1"/>
</dbReference>
<keyword evidence="6" id="KW-1185">Reference proteome</keyword>
<proteinExistence type="inferred from homology"/>
<dbReference type="PANTHER" id="PTHR32022">
    <property type="entry name" value="D-GLUTAMATE CYCLASE, MITOCHONDRIAL"/>
    <property type="match status" value="1"/>
</dbReference>
<dbReference type="STRING" id="576118.SAMN05216216_1039"/>
<name>A0A1G9BKM2_9BACL</name>
<dbReference type="NCBIfam" id="NF003969">
    <property type="entry name" value="PRK05463.1"/>
    <property type="match status" value="1"/>
</dbReference>
<evidence type="ECO:0000256" key="3">
    <source>
        <dbReference type="HAMAP-Rule" id="MF_01830"/>
    </source>
</evidence>
<dbReference type="Gene3D" id="3.30.2040.10">
    <property type="entry name" value="PSTPO5379-like domain"/>
    <property type="match status" value="1"/>
</dbReference>
<dbReference type="InterPro" id="IPR016938">
    <property type="entry name" value="UPF0317"/>
</dbReference>
<reference evidence="6" key="1">
    <citation type="submission" date="2016-10" db="EMBL/GenBank/DDBJ databases">
        <authorList>
            <person name="Varghese N."/>
            <person name="Submissions S."/>
        </authorList>
    </citation>
    <scope>NUCLEOTIDE SEQUENCE [LARGE SCALE GENOMIC DNA]</scope>
    <source>
        <strain evidence="6">CGMCC 1.8895</strain>
    </source>
</reference>
<evidence type="ECO:0000313" key="6">
    <source>
        <dbReference type="Proteomes" id="UP000199008"/>
    </source>
</evidence>
<dbReference type="OrthoDB" id="149585at2"/>
<keyword evidence="2 3" id="KW-0456">Lyase</keyword>
<sequence>MNADNIRKRIRSGEHQGTTSGLSGDKVQANLVILPRKYAFDFLLFALRNKKAVPIIEVLEDGQYESRYAKDSDIRTDIPKYNIYRYGELIETVDDVTSYWQDDFVTFLIGCSFTFEQAILDGGIDIKHIKEKKNVAMYKTNIDAESAGAFHGQAVVSMRPFKKDDVDKVKEITGRFPDMHGAPVHVGTPGDIGIANMSQPDYGDAIAIEEDEVPVFWACGVTPQNVALNAKPDVMITHLPGHMFITDINNDEFKD</sequence>
<evidence type="ECO:0000256" key="2">
    <source>
        <dbReference type="ARBA" id="ARBA00023239"/>
    </source>
</evidence>
<comment type="similarity">
    <text evidence="1 3">Belongs to the D-glutamate cyclase family.</text>
</comment>
<dbReference type="InterPro" id="IPR038021">
    <property type="entry name" value="Putative_hydro-lyase"/>
</dbReference>
<protein>
    <recommendedName>
        <fullName evidence="3">Putative hydro-lyase SAMN05216216_1039</fullName>
        <ecNumber evidence="3">4.2.1.-</ecNumber>
    </recommendedName>
</protein>
<accession>A0A1G9BKM2</accession>
<evidence type="ECO:0000256" key="1">
    <source>
        <dbReference type="ARBA" id="ARBA00007896"/>
    </source>
</evidence>
<dbReference type="PIRSF" id="PIRSF029755">
    <property type="entry name" value="UCP029755"/>
    <property type="match status" value="1"/>
</dbReference>
<feature type="region of interest" description="Disordered" evidence="4">
    <location>
        <begin position="1"/>
        <end position="22"/>
    </location>
</feature>